<dbReference type="InterPro" id="IPR011335">
    <property type="entry name" value="Restrct_endonuc-II-like"/>
</dbReference>
<dbReference type="OrthoDB" id="155284at2"/>
<gene>
    <name evidence="2" type="ORF">VQ02_18900</name>
</gene>
<dbReference type="Pfam" id="PF05685">
    <property type="entry name" value="Uma2"/>
    <property type="match status" value="1"/>
</dbReference>
<evidence type="ECO:0000313" key="3">
    <source>
        <dbReference type="Proteomes" id="UP000035955"/>
    </source>
</evidence>
<dbReference type="EMBL" id="LABY01000132">
    <property type="protein sequence ID" value="KMO34627.1"/>
    <property type="molecule type" value="Genomic_DNA"/>
</dbReference>
<sequence length="188" mass="20648">MSLALRRAPRMRVAEFLEMIRDRPDEERWELLDGEAVLMAPPGERHQVIVSNLVGASRPLAAKFGCRVLPGLGLRNDFVDDYAPIPNVVVRCGPLLPDGSARDPLVVAEALSPSTMHNDRGRKAAFYQGLQTLRAYLIVYSDEARVELWSRGNGPDAAVRVLGRDDVIPLPDLDGAIPVAALYEDVPL</sequence>
<dbReference type="AlphaFoldDB" id="A0A0J6SLX8"/>
<dbReference type="SUPFAM" id="SSF52980">
    <property type="entry name" value="Restriction endonuclease-like"/>
    <property type="match status" value="1"/>
</dbReference>
<protein>
    <recommendedName>
        <fullName evidence="1">Putative restriction endonuclease domain-containing protein</fullName>
    </recommendedName>
</protein>
<organism evidence="2 3">
    <name type="scientific">Methylobacterium variabile</name>
    <dbReference type="NCBI Taxonomy" id="298794"/>
    <lineage>
        <taxon>Bacteria</taxon>
        <taxon>Pseudomonadati</taxon>
        <taxon>Pseudomonadota</taxon>
        <taxon>Alphaproteobacteria</taxon>
        <taxon>Hyphomicrobiales</taxon>
        <taxon>Methylobacteriaceae</taxon>
        <taxon>Methylobacterium</taxon>
    </lineage>
</organism>
<keyword evidence="3" id="KW-1185">Reference proteome</keyword>
<dbReference type="InterPro" id="IPR008538">
    <property type="entry name" value="Uma2"/>
</dbReference>
<dbReference type="PANTHER" id="PTHR36558">
    <property type="entry name" value="GLR1098 PROTEIN"/>
    <property type="match status" value="1"/>
</dbReference>
<evidence type="ECO:0000259" key="1">
    <source>
        <dbReference type="Pfam" id="PF05685"/>
    </source>
</evidence>
<dbReference type="Proteomes" id="UP000035955">
    <property type="component" value="Unassembled WGS sequence"/>
</dbReference>
<reference evidence="2 3" key="1">
    <citation type="submission" date="2015-03" db="EMBL/GenBank/DDBJ databases">
        <title>Genome sequencing of Methylobacterium variabile DSM 16961.</title>
        <authorList>
            <person name="Chaudhry V."/>
            <person name="Patil P.B."/>
        </authorList>
    </citation>
    <scope>NUCLEOTIDE SEQUENCE [LARGE SCALE GENOMIC DNA]</scope>
    <source>
        <strain evidence="2 3">DSM 16961</strain>
    </source>
</reference>
<dbReference type="PANTHER" id="PTHR36558:SF1">
    <property type="entry name" value="RESTRICTION ENDONUCLEASE DOMAIN-CONTAINING PROTEIN-RELATED"/>
    <property type="match status" value="1"/>
</dbReference>
<name>A0A0J6SLX8_9HYPH</name>
<dbReference type="PATRIC" id="fig|298794.3.peg.1067"/>
<accession>A0A0J6SLX8</accession>
<dbReference type="Gene3D" id="3.90.1570.10">
    <property type="entry name" value="tt1808, chain A"/>
    <property type="match status" value="1"/>
</dbReference>
<feature type="domain" description="Putative restriction endonuclease" evidence="1">
    <location>
        <begin position="14"/>
        <end position="172"/>
    </location>
</feature>
<dbReference type="CDD" id="cd06260">
    <property type="entry name" value="DUF820-like"/>
    <property type="match status" value="1"/>
</dbReference>
<dbReference type="InterPro" id="IPR012296">
    <property type="entry name" value="Nuclease_put_TT1808"/>
</dbReference>
<evidence type="ECO:0000313" key="2">
    <source>
        <dbReference type="EMBL" id="KMO34627.1"/>
    </source>
</evidence>
<comment type="caution">
    <text evidence="2">The sequence shown here is derived from an EMBL/GenBank/DDBJ whole genome shotgun (WGS) entry which is preliminary data.</text>
</comment>
<proteinExistence type="predicted"/>
<dbReference type="RefSeq" id="WP_048445750.1">
    <property type="nucleotide sequence ID" value="NZ_LABY01000132.1"/>
</dbReference>